<keyword evidence="3 6" id="KW-0808">Transferase</keyword>
<dbReference type="SUPFAM" id="SSF53448">
    <property type="entry name" value="Nucleotide-diphospho-sugar transferases"/>
    <property type="match status" value="1"/>
</dbReference>
<gene>
    <name evidence="6" type="ORF">LX80_00242</name>
</gene>
<feature type="transmembrane region" description="Helical" evidence="4">
    <location>
        <begin position="321"/>
        <end position="342"/>
    </location>
</feature>
<dbReference type="InterPro" id="IPR001173">
    <property type="entry name" value="Glyco_trans_2-like"/>
</dbReference>
<keyword evidence="4" id="KW-0472">Membrane</keyword>
<dbReference type="CDD" id="cd06439">
    <property type="entry name" value="CESA_like_1"/>
    <property type="match status" value="1"/>
</dbReference>
<keyword evidence="2" id="KW-0328">Glycosyltransferase</keyword>
<feature type="domain" description="Glycosyltransferase 2-like" evidence="5">
    <location>
        <begin position="51"/>
        <end position="209"/>
    </location>
</feature>
<feature type="transmembrane region" description="Helical" evidence="4">
    <location>
        <begin position="354"/>
        <end position="374"/>
    </location>
</feature>
<dbReference type="EMBL" id="QKZV01000001">
    <property type="protein sequence ID" value="PZX65750.1"/>
    <property type="molecule type" value="Genomic_DNA"/>
</dbReference>
<evidence type="ECO:0000256" key="4">
    <source>
        <dbReference type="SAM" id="Phobius"/>
    </source>
</evidence>
<keyword evidence="7" id="KW-1185">Reference proteome</keyword>
<dbReference type="PANTHER" id="PTHR43630:SF1">
    <property type="entry name" value="POLY-BETA-1,6-N-ACETYL-D-GLUCOSAMINE SYNTHASE"/>
    <property type="match status" value="1"/>
</dbReference>
<evidence type="ECO:0000256" key="2">
    <source>
        <dbReference type="ARBA" id="ARBA00022676"/>
    </source>
</evidence>
<feature type="transmembrane region" description="Helical" evidence="4">
    <location>
        <begin position="296"/>
        <end position="315"/>
    </location>
</feature>
<dbReference type="Pfam" id="PF00535">
    <property type="entry name" value="Glycos_transf_2"/>
    <property type="match status" value="1"/>
</dbReference>
<dbReference type="Gene3D" id="3.90.550.10">
    <property type="entry name" value="Spore Coat Polysaccharide Biosynthesis Protein SpsA, Chain A"/>
    <property type="match status" value="1"/>
</dbReference>
<comment type="similarity">
    <text evidence="1">Belongs to the glycosyltransferase 2 family.</text>
</comment>
<protein>
    <submittedName>
        <fullName evidence="6">Cellulose synthase/poly-beta-1,6-N-acetylglucosamine synthase-like glycosyltransferase</fullName>
    </submittedName>
</protein>
<dbReference type="AlphaFoldDB" id="A0A2W7S4I9"/>
<proteinExistence type="inferred from homology"/>
<evidence type="ECO:0000259" key="5">
    <source>
        <dbReference type="Pfam" id="PF00535"/>
    </source>
</evidence>
<sequence length="387" mass="44703">MMEWLFWIAFLLLLYTYILYPIILLCIVRFFRKKTFKPNTILSTNYPSVALIIPAYNEAECIREKIENSLNLIYPAQLSIIVVTDGSTDGTETIVASYNEVELLHYPKRLGKIEAMKAALNQAKADVLVFTDANSLLNTNCLLQLIPHFSNSSIAAVSGEKKIILTNIEDAMLGEGVYWKYESFIKKMEARFNTVIGMPGELFAIRSGLFPELHENTITEDFAIAMQLIENGYIIAYEPNAIAAEKPSASIRDEFKRKKRIAAGSIQTLLRTLHLCNPFKYPAIAFQYISHKVLRWLLIPLLLPILFITAFYFWQFAHLSFFKWISILQIIFYILAFIGWIAEWKHVALKWLYIPFYYCFMNIAMLAGMINYILGRQPILWEKAIRK</sequence>
<dbReference type="PANTHER" id="PTHR43630">
    <property type="entry name" value="POLY-BETA-1,6-N-ACETYL-D-GLUCOSAMINE SYNTHASE"/>
    <property type="match status" value="1"/>
</dbReference>
<organism evidence="6 7">
    <name type="scientific">Hydrotalea sandarakina</name>
    <dbReference type="NCBI Taxonomy" id="1004304"/>
    <lineage>
        <taxon>Bacteria</taxon>
        <taxon>Pseudomonadati</taxon>
        <taxon>Bacteroidota</taxon>
        <taxon>Chitinophagia</taxon>
        <taxon>Chitinophagales</taxon>
        <taxon>Chitinophagaceae</taxon>
        <taxon>Hydrotalea</taxon>
    </lineage>
</organism>
<evidence type="ECO:0000313" key="7">
    <source>
        <dbReference type="Proteomes" id="UP000249720"/>
    </source>
</evidence>
<reference evidence="6 7" key="1">
    <citation type="submission" date="2018-06" db="EMBL/GenBank/DDBJ databases">
        <title>Genomic Encyclopedia of Archaeal and Bacterial Type Strains, Phase II (KMG-II): from individual species to whole genera.</title>
        <authorList>
            <person name="Goeker M."/>
        </authorList>
    </citation>
    <scope>NUCLEOTIDE SEQUENCE [LARGE SCALE GENOMIC DNA]</scope>
    <source>
        <strain evidence="6 7">DSM 23241</strain>
    </source>
</reference>
<evidence type="ECO:0000313" key="6">
    <source>
        <dbReference type="EMBL" id="PZX65750.1"/>
    </source>
</evidence>
<accession>A0A2W7S4I9</accession>
<dbReference type="GO" id="GO:0016757">
    <property type="term" value="F:glycosyltransferase activity"/>
    <property type="evidence" value="ECO:0007669"/>
    <property type="project" value="UniProtKB-KW"/>
</dbReference>
<keyword evidence="4" id="KW-1133">Transmembrane helix</keyword>
<dbReference type="RefSeq" id="WP_111293210.1">
    <property type="nucleotide sequence ID" value="NZ_QKZV01000001.1"/>
</dbReference>
<evidence type="ECO:0000256" key="3">
    <source>
        <dbReference type="ARBA" id="ARBA00022679"/>
    </source>
</evidence>
<comment type="caution">
    <text evidence="6">The sequence shown here is derived from an EMBL/GenBank/DDBJ whole genome shotgun (WGS) entry which is preliminary data.</text>
</comment>
<evidence type="ECO:0000256" key="1">
    <source>
        <dbReference type="ARBA" id="ARBA00006739"/>
    </source>
</evidence>
<dbReference type="OrthoDB" id="9766971at2"/>
<dbReference type="InterPro" id="IPR029044">
    <property type="entry name" value="Nucleotide-diphossugar_trans"/>
</dbReference>
<dbReference type="Proteomes" id="UP000249720">
    <property type="component" value="Unassembled WGS sequence"/>
</dbReference>
<keyword evidence="4" id="KW-0812">Transmembrane</keyword>
<feature type="transmembrane region" description="Helical" evidence="4">
    <location>
        <begin position="6"/>
        <end position="31"/>
    </location>
</feature>
<name>A0A2W7S4I9_9BACT</name>